<keyword evidence="3" id="KW-1185">Reference proteome</keyword>
<dbReference type="Proteomes" id="UP000523821">
    <property type="component" value="Unassembled WGS sequence"/>
</dbReference>
<evidence type="ECO:0000313" key="3">
    <source>
        <dbReference type="Proteomes" id="UP000523821"/>
    </source>
</evidence>
<evidence type="ECO:0000256" key="1">
    <source>
        <dbReference type="SAM" id="MobiDB-lite"/>
    </source>
</evidence>
<dbReference type="RefSeq" id="WP_183858291.1">
    <property type="nucleotide sequence ID" value="NZ_JACHOO010000010.1"/>
</dbReference>
<evidence type="ECO:0000313" key="2">
    <source>
        <dbReference type="EMBL" id="MBB5754866.1"/>
    </source>
</evidence>
<accession>A0A7W9L3S9</accession>
<name>A0A7W9L3S9_9HYPH</name>
<gene>
    <name evidence="2" type="ORF">GGQ63_003958</name>
</gene>
<feature type="compositionally biased region" description="Pro residues" evidence="1">
    <location>
        <begin position="13"/>
        <end position="32"/>
    </location>
</feature>
<protein>
    <submittedName>
        <fullName evidence="2">Uncharacterized protein</fullName>
    </submittedName>
</protein>
<dbReference type="AlphaFoldDB" id="A0A7W9L3S9"/>
<reference evidence="2 3" key="1">
    <citation type="submission" date="2020-08" db="EMBL/GenBank/DDBJ databases">
        <title>Genomic Encyclopedia of Type Strains, Phase IV (KMG-IV): sequencing the most valuable type-strain genomes for metagenomic binning, comparative biology and taxonomic classification.</title>
        <authorList>
            <person name="Goeker M."/>
        </authorList>
    </citation>
    <scope>NUCLEOTIDE SEQUENCE [LARGE SCALE GENOMIC DNA]</scope>
    <source>
        <strain evidence="2 3">DSM 16268</strain>
    </source>
</reference>
<sequence>MSDPAQPTRTPEQPQPLHDPQPMPQPPEPTPESEPGNTPSELPQSEPQEIPATNPLGRVRGEPYPVDDAGIDDQAGAEPDYIPPLGQDLPRL</sequence>
<feature type="region of interest" description="Disordered" evidence="1">
    <location>
        <begin position="1"/>
        <end position="92"/>
    </location>
</feature>
<comment type="caution">
    <text evidence="2">The sequence shown here is derived from an EMBL/GenBank/DDBJ whole genome shotgun (WGS) entry which is preliminary data.</text>
</comment>
<organism evidence="2 3">
    <name type="scientific">Prosthecomicrobium pneumaticum</name>
    <dbReference type="NCBI Taxonomy" id="81895"/>
    <lineage>
        <taxon>Bacteria</taxon>
        <taxon>Pseudomonadati</taxon>
        <taxon>Pseudomonadota</taxon>
        <taxon>Alphaproteobacteria</taxon>
        <taxon>Hyphomicrobiales</taxon>
        <taxon>Kaistiaceae</taxon>
        <taxon>Prosthecomicrobium</taxon>
    </lineage>
</organism>
<proteinExistence type="predicted"/>
<dbReference type="EMBL" id="JACHOO010000010">
    <property type="protein sequence ID" value="MBB5754866.1"/>
    <property type="molecule type" value="Genomic_DNA"/>
</dbReference>
<feature type="compositionally biased region" description="Polar residues" evidence="1">
    <location>
        <begin position="1"/>
        <end position="12"/>
    </location>
</feature>